<dbReference type="AlphaFoldDB" id="A0A3B1E770"/>
<dbReference type="EMBL" id="UOGK01000707">
    <property type="protein sequence ID" value="VAX42525.1"/>
    <property type="molecule type" value="Genomic_DNA"/>
</dbReference>
<dbReference type="Gene3D" id="1.10.3210.10">
    <property type="entry name" value="Hypothetical protein af1432"/>
    <property type="match status" value="1"/>
</dbReference>
<proteinExistence type="predicted"/>
<name>A0A3B1E770_9ZZZZ</name>
<dbReference type="PROSITE" id="PS51833">
    <property type="entry name" value="HDOD"/>
    <property type="match status" value="1"/>
</dbReference>
<gene>
    <name evidence="2" type="ORF">MNBD_PLANCTO03-1367</name>
</gene>
<evidence type="ECO:0000313" key="2">
    <source>
        <dbReference type="EMBL" id="VAX42525.1"/>
    </source>
</evidence>
<dbReference type="Pfam" id="PF08668">
    <property type="entry name" value="HDOD"/>
    <property type="match status" value="1"/>
</dbReference>
<dbReference type="PANTHER" id="PTHR33525">
    <property type="match status" value="1"/>
</dbReference>
<sequence>MKVRSELTAAELAELYDDLDRRLSRMGIETQPSVALSILDLTQNPDAGMQDYAKIIRNDPGLTGRLLRLSNSAFFAQRQPVTNIDRACVLLGMARVRSISLGFYLSQAAASDAGGNLSREVWGQSVFRACLAAEIARAIVPSYAPEAFVIGLMLDAGVPLAQKMLGEPFEVLYAAGHTPTKSFHAEFSQHGFTHVDVITAMMRQWKFPDLLCKPISWHHTPPPPSYDKTNPVHLLYRVAYYAGAISLGADGTPTQRLPMASAAQSHLGFGTKALDEVVTKAADEYGAVLELFSDVADPVAVADLPSQVHSQLIGVLDAQMEGDLAEACAPGPQRFRLGGYSVMLRPDEDGWGVAFSYDTAGEPLSTYRFLFAEETAGSLRASLGLEAAEGDDLEAIGEYLEQLAA</sequence>
<dbReference type="SUPFAM" id="SSF109604">
    <property type="entry name" value="HD-domain/PDEase-like"/>
    <property type="match status" value="1"/>
</dbReference>
<reference evidence="2" key="1">
    <citation type="submission" date="2018-06" db="EMBL/GenBank/DDBJ databases">
        <authorList>
            <person name="Zhirakovskaya E."/>
        </authorList>
    </citation>
    <scope>NUCLEOTIDE SEQUENCE</scope>
</reference>
<dbReference type="InterPro" id="IPR052340">
    <property type="entry name" value="RNase_Y/CdgJ"/>
</dbReference>
<dbReference type="InterPro" id="IPR013976">
    <property type="entry name" value="HDOD"/>
</dbReference>
<dbReference type="PANTHER" id="PTHR33525:SF6">
    <property type="entry name" value="HDOD DOMAIN-CONTAINING PROTEIN"/>
    <property type="match status" value="1"/>
</dbReference>
<organism evidence="2">
    <name type="scientific">hydrothermal vent metagenome</name>
    <dbReference type="NCBI Taxonomy" id="652676"/>
    <lineage>
        <taxon>unclassified sequences</taxon>
        <taxon>metagenomes</taxon>
        <taxon>ecological metagenomes</taxon>
    </lineage>
</organism>
<accession>A0A3B1E770</accession>
<evidence type="ECO:0000259" key="1">
    <source>
        <dbReference type="PROSITE" id="PS51833"/>
    </source>
</evidence>
<protein>
    <recommendedName>
        <fullName evidence="1">HDOD domain-containing protein</fullName>
    </recommendedName>
</protein>
<feature type="domain" description="HDOD" evidence="1">
    <location>
        <begin position="28"/>
        <end position="221"/>
    </location>
</feature>